<evidence type="ECO:0000256" key="3">
    <source>
        <dbReference type="ARBA" id="ARBA00022630"/>
    </source>
</evidence>
<reference evidence="13" key="1">
    <citation type="submission" date="2023-11" db="EMBL/GenBank/DDBJ databases">
        <authorList>
            <person name="De Vega J J."/>
            <person name="De Vega J J."/>
        </authorList>
    </citation>
    <scope>NUCLEOTIDE SEQUENCE</scope>
</reference>
<evidence type="ECO:0000259" key="12">
    <source>
        <dbReference type="PROSITE" id="PS00624"/>
    </source>
</evidence>
<evidence type="ECO:0000256" key="2">
    <source>
        <dbReference type="ARBA" id="ARBA00010790"/>
    </source>
</evidence>
<name>A0AAD2K548_9AGAR</name>
<feature type="non-terminal residue" evidence="13">
    <location>
        <position position="507"/>
    </location>
</feature>
<evidence type="ECO:0000256" key="1">
    <source>
        <dbReference type="ARBA" id="ARBA00001974"/>
    </source>
</evidence>
<dbReference type="GO" id="GO:0050660">
    <property type="term" value="F:flavin adenine dinucleotide binding"/>
    <property type="evidence" value="ECO:0007669"/>
    <property type="project" value="InterPro"/>
</dbReference>
<sequence length="507" mass="53890">GSAIYNYRVLTGFIGDANGNVFSFDRGKVLGGSTAINFMAWGRPGENEIDAIEALGNTGWNGTELFAYMRKAETFTTPDPAYAAANNLTFIPSAHGLTGPVHNSFSRFISDAQKPWLSACQEMGLAHVQDALSGNDVGAWMAPAAIDGTTITRSYAASAYYVPASNRSNLALLTGAEATRILLKKKVNKNGLVVAKGVKFVSGGQTYRAKLKSGGEVISSAGTVKTPQLLELSGIGDPQILNKFGVESRVDLAGVGDGIIDQVFVGLSFVGVTGFALAPLQTIVGSSNATAMINAQADKIRTGNYTAAQKEKLNSIVDGLREPTQRGLIEFVAFPGFFTSASAPQPGKKYLTLTVNLHFPFSTGSIHIASSNASVQPAIDPGYFKDDFDLQVLVEAFKYVRKLAATAGFSDLFAREVDPGVAVQTDDQIRNYIKNHGGPEYHTVGSSAMMPRNKGGVVSPDLKVYGTKNIRVVDFSVLPLQISAHPMSTLYGVAEKAADIIRNVRTV</sequence>
<evidence type="ECO:0000313" key="13">
    <source>
        <dbReference type="EMBL" id="CAK5277899.1"/>
    </source>
</evidence>
<dbReference type="Gene3D" id="4.10.450.10">
    <property type="entry name" value="Glucose Oxidase, domain 2"/>
    <property type="match status" value="1"/>
</dbReference>
<dbReference type="InterPro" id="IPR012132">
    <property type="entry name" value="GMC_OxRdtase"/>
</dbReference>
<evidence type="ECO:0000256" key="4">
    <source>
        <dbReference type="ARBA" id="ARBA00022729"/>
    </source>
</evidence>
<feature type="binding site" evidence="9">
    <location>
        <position position="29"/>
    </location>
    <ligand>
        <name>FAD</name>
        <dbReference type="ChEBI" id="CHEBI:57692"/>
    </ligand>
</feature>
<accession>A0AAD2K548</accession>
<dbReference type="PROSITE" id="PS00623">
    <property type="entry name" value="GMC_OXRED_1"/>
    <property type="match status" value="1"/>
</dbReference>
<feature type="active site" description="Proton donor" evidence="8">
    <location>
        <position position="442"/>
    </location>
</feature>
<comment type="caution">
    <text evidence="13">The sequence shown here is derived from an EMBL/GenBank/DDBJ whole genome shotgun (WGS) entry which is preliminary data.</text>
</comment>
<keyword evidence="6" id="KW-0560">Oxidoreductase</keyword>
<dbReference type="Gene3D" id="3.30.560.10">
    <property type="entry name" value="Glucose Oxidase, domain 3"/>
    <property type="match status" value="1"/>
</dbReference>
<dbReference type="PANTHER" id="PTHR11552:SF201">
    <property type="entry name" value="GLUCOSE-METHANOL-CHOLINE OXIDOREDUCTASE N-TERMINAL DOMAIN-CONTAINING PROTEIN"/>
    <property type="match status" value="1"/>
</dbReference>
<feature type="domain" description="Glucose-methanol-choline oxidoreductase N-terminal" evidence="11">
    <location>
        <begin position="27"/>
        <end position="50"/>
    </location>
</feature>
<feature type="active site" description="Proton acceptor" evidence="8">
    <location>
        <position position="485"/>
    </location>
</feature>
<proteinExistence type="inferred from homology"/>
<dbReference type="GO" id="GO:0016614">
    <property type="term" value="F:oxidoreductase activity, acting on CH-OH group of donors"/>
    <property type="evidence" value="ECO:0007669"/>
    <property type="project" value="InterPro"/>
</dbReference>
<keyword evidence="5 9" id="KW-0274">FAD</keyword>
<comment type="similarity">
    <text evidence="2 10">Belongs to the GMC oxidoreductase family.</text>
</comment>
<dbReference type="Proteomes" id="UP001295794">
    <property type="component" value="Unassembled WGS sequence"/>
</dbReference>
<evidence type="ECO:0000256" key="6">
    <source>
        <dbReference type="ARBA" id="ARBA00023002"/>
    </source>
</evidence>
<evidence type="ECO:0000256" key="8">
    <source>
        <dbReference type="PIRSR" id="PIRSR000137-1"/>
    </source>
</evidence>
<keyword evidence="3 10" id="KW-0285">Flavoprotein</keyword>
<dbReference type="PIRSF" id="PIRSF000137">
    <property type="entry name" value="Alcohol_oxidase"/>
    <property type="match status" value="1"/>
</dbReference>
<comment type="cofactor">
    <cofactor evidence="1 9">
        <name>FAD</name>
        <dbReference type="ChEBI" id="CHEBI:57692"/>
    </cofactor>
</comment>
<keyword evidence="7" id="KW-0325">Glycoprotein</keyword>
<dbReference type="SUPFAM" id="SSF51905">
    <property type="entry name" value="FAD/NAD(P)-binding domain"/>
    <property type="match status" value="1"/>
</dbReference>
<keyword evidence="4" id="KW-0732">Signal</keyword>
<evidence type="ECO:0000256" key="7">
    <source>
        <dbReference type="ARBA" id="ARBA00023180"/>
    </source>
</evidence>
<protein>
    <recommendedName>
        <fullName evidence="11 12">Glucose-methanol-choline oxidoreductase N-terminal domain-containing protein</fullName>
    </recommendedName>
</protein>
<evidence type="ECO:0000256" key="10">
    <source>
        <dbReference type="RuleBase" id="RU003968"/>
    </source>
</evidence>
<dbReference type="EMBL" id="CAVNYO010000421">
    <property type="protein sequence ID" value="CAK5277899.1"/>
    <property type="molecule type" value="Genomic_DNA"/>
</dbReference>
<dbReference type="Pfam" id="PF05199">
    <property type="entry name" value="GMC_oxred_C"/>
    <property type="match status" value="1"/>
</dbReference>
<dbReference type="Gene3D" id="3.50.50.60">
    <property type="entry name" value="FAD/NAD(P)-binding domain"/>
    <property type="match status" value="1"/>
</dbReference>
<evidence type="ECO:0000256" key="9">
    <source>
        <dbReference type="PIRSR" id="PIRSR000137-2"/>
    </source>
</evidence>
<dbReference type="InterPro" id="IPR007867">
    <property type="entry name" value="GMC_OxRtase_C"/>
</dbReference>
<evidence type="ECO:0000256" key="5">
    <source>
        <dbReference type="ARBA" id="ARBA00022827"/>
    </source>
</evidence>
<feature type="domain" description="Glucose-methanol-choline oxidoreductase N-terminal" evidence="12">
    <location>
        <begin position="222"/>
        <end position="236"/>
    </location>
</feature>
<dbReference type="PROSITE" id="PS00624">
    <property type="entry name" value="GMC_OXRED_2"/>
    <property type="match status" value="1"/>
</dbReference>
<dbReference type="InterPro" id="IPR000172">
    <property type="entry name" value="GMC_OxRdtase_N"/>
</dbReference>
<evidence type="ECO:0000259" key="11">
    <source>
        <dbReference type="PROSITE" id="PS00623"/>
    </source>
</evidence>
<dbReference type="Pfam" id="PF00732">
    <property type="entry name" value="GMC_oxred_N"/>
    <property type="match status" value="1"/>
</dbReference>
<organism evidence="13 14">
    <name type="scientific">Mycena citricolor</name>
    <dbReference type="NCBI Taxonomy" id="2018698"/>
    <lineage>
        <taxon>Eukaryota</taxon>
        <taxon>Fungi</taxon>
        <taxon>Dikarya</taxon>
        <taxon>Basidiomycota</taxon>
        <taxon>Agaricomycotina</taxon>
        <taxon>Agaricomycetes</taxon>
        <taxon>Agaricomycetidae</taxon>
        <taxon>Agaricales</taxon>
        <taxon>Marasmiineae</taxon>
        <taxon>Mycenaceae</taxon>
        <taxon>Mycena</taxon>
    </lineage>
</organism>
<dbReference type="PANTHER" id="PTHR11552">
    <property type="entry name" value="GLUCOSE-METHANOL-CHOLINE GMC OXIDOREDUCTASE"/>
    <property type="match status" value="1"/>
</dbReference>
<dbReference type="AlphaFoldDB" id="A0AAD2K548"/>
<dbReference type="SUPFAM" id="SSF54373">
    <property type="entry name" value="FAD-linked reductases, C-terminal domain"/>
    <property type="match status" value="1"/>
</dbReference>
<evidence type="ECO:0000313" key="14">
    <source>
        <dbReference type="Proteomes" id="UP001295794"/>
    </source>
</evidence>
<dbReference type="InterPro" id="IPR027424">
    <property type="entry name" value="Glucose_Oxidase_domain_2"/>
</dbReference>
<dbReference type="InterPro" id="IPR036188">
    <property type="entry name" value="FAD/NAD-bd_sf"/>
</dbReference>
<gene>
    <name evidence="13" type="ORF">MYCIT1_LOCUS27069</name>
</gene>
<keyword evidence="14" id="KW-1185">Reference proteome</keyword>